<organism evidence="7 8">
    <name type="scientific">Candidatus Cryptobacteroides excrementipullorum</name>
    <dbReference type="NCBI Taxonomy" id="2840761"/>
    <lineage>
        <taxon>Bacteria</taxon>
        <taxon>Pseudomonadati</taxon>
        <taxon>Bacteroidota</taxon>
        <taxon>Bacteroidia</taxon>
        <taxon>Bacteroidales</taxon>
        <taxon>Candidatus Cryptobacteroides</taxon>
    </lineage>
</organism>
<dbReference type="GO" id="GO:0009289">
    <property type="term" value="C:pilus"/>
    <property type="evidence" value="ECO:0007669"/>
    <property type="project" value="UniProtKB-SubCell"/>
</dbReference>
<dbReference type="Pfam" id="PF16249">
    <property type="entry name" value="DUF4906"/>
    <property type="match status" value="1"/>
</dbReference>
<proteinExistence type="inferred from homology"/>
<dbReference type="InterPro" id="IPR029141">
    <property type="entry name" value="FimA_N"/>
</dbReference>
<dbReference type="InterPro" id="IPR032594">
    <property type="entry name" value="DUF4906"/>
</dbReference>
<gene>
    <name evidence="7" type="ORF">IAB80_01265</name>
</gene>
<keyword evidence="4" id="KW-0281">Fimbrium</keyword>
<dbReference type="InterPro" id="IPR036278">
    <property type="entry name" value="Sialidase_sf"/>
</dbReference>
<dbReference type="EMBL" id="JADILZ010000014">
    <property type="protein sequence ID" value="MBO8477518.1"/>
    <property type="molecule type" value="Genomic_DNA"/>
</dbReference>
<comment type="subcellular location">
    <subcellularLocation>
        <location evidence="1">Fimbrium</location>
    </subcellularLocation>
</comment>
<evidence type="ECO:0000259" key="6">
    <source>
        <dbReference type="Pfam" id="PF16249"/>
    </source>
</evidence>
<evidence type="ECO:0000256" key="3">
    <source>
        <dbReference type="ARBA" id="ARBA00022729"/>
    </source>
</evidence>
<feature type="domain" description="DUF4906" evidence="6">
    <location>
        <begin position="217"/>
        <end position="295"/>
    </location>
</feature>
<dbReference type="Pfam" id="PF06321">
    <property type="entry name" value="P_gingi_FimA"/>
    <property type="match status" value="1"/>
</dbReference>
<evidence type="ECO:0000256" key="4">
    <source>
        <dbReference type="ARBA" id="ARBA00023263"/>
    </source>
</evidence>
<evidence type="ECO:0000259" key="5">
    <source>
        <dbReference type="Pfam" id="PF06321"/>
    </source>
</evidence>
<name>A0A9D9IRL0_9BACT</name>
<keyword evidence="3" id="KW-0732">Signal</keyword>
<dbReference type="AlphaFoldDB" id="A0A9D9IRL0"/>
<feature type="domain" description="Major fimbrial subunit protein N-terminal" evidence="5">
    <location>
        <begin position="51"/>
        <end position="145"/>
    </location>
</feature>
<evidence type="ECO:0000313" key="8">
    <source>
        <dbReference type="Proteomes" id="UP000823771"/>
    </source>
</evidence>
<dbReference type="PROSITE" id="PS51257">
    <property type="entry name" value="PROKAR_LIPOPROTEIN"/>
    <property type="match status" value="1"/>
</dbReference>
<evidence type="ECO:0000313" key="7">
    <source>
        <dbReference type="EMBL" id="MBO8477518.1"/>
    </source>
</evidence>
<comment type="similarity">
    <text evidence="2">Belongs to the bacteroidetes fimbrillin superfamily. FimA/Mfa1 family.</text>
</comment>
<accession>A0A9D9IRL0</accession>
<sequence length="612" mass="66169">MDKSLYMLLPLLILGGCSEKNAVMESGSVSGAETCVSFRIMSPPASSRSMVTADEDRIENLNVYVYGDGVLEGELYADGDSPGTLRLMSGRSYRFYTLANVGKVSAPLKESDIKGYRHRLADLSDIADGGLPMASVNETVVSGKETVVNVELVRLVAKVYFRLESGDVPGLEVKSIRLVNSPSDMTPFSESSAAESVMSGDYASPSDIKAVNSGESAYFYMLENCQGVLLPDNDDQWQKVPDMLPDSKAGLCTYMEVTAILDGTSGMTGPVTYRFYLGQDSTSDFNIYRNTENTVTLVTSMDGLEKFSWRIDTSSLISNFVPVVVVGANGLIAYTDRFGRTIRKTVGQANRSWNAVAYGNGKYIAVGTKGGNIAPPSPGNIAVSSDLSNWTAKPVVSYNMTYHDIYYGRGTFFALGTVTFPNAYLDLSQDGQQWRVVIPKSGSCTCITYGKEFVLLGPKGSISVSPDGEAWFNLTDGTKDFLDVCYGNGIYVCLRSSTDKTYGSIGYSEYPKNKFTYIATGGIIYRCIAYGNGKFVAVGNNGKVACSSDGKVWEHSSAPELSGFQPMDICFGNGRFVAVGNNGKLFYSINGTGWIQQETGIEEDLYGVCVIP</sequence>
<evidence type="ECO:0000256" key="1">
    <source>
        <dbReference type="ARBA" id="ARBA00004561"/>
    </source>
</evidence>
<dbReference type="SUPFAM" id="SSF50939">
    <property type="entry name" value="Sialidases"/>
    <property type="match status" value="1"/>
</dbReference>
<reference evidence="7" key="2">
    <citation type="journal article" date="2021" name="PeerJ">
        <title>Extensive microbial diversity within the chicken gut microbiome revealed by metagenomics and culture.</title>
        <authorList>
            <person name="Gilroy R."/>
            <person name="Ravi A."/>
            <person name="Getino M."/>
            <person name="Pursley I."/>
            <person name="Horton D.L."/>
            <person name="Alikhan N.F."/>
            <person name="Baker D."/>
            <person name="Gharbi K."/>
            <person name="Hall N."/>
            <person name="Watson M."/>
            <person name="Adriaenssens E.M."/>
            <person name="Foster-Nyarko E."/>
            <person name="Jarju S."/>
            <person name="Secka A."/>
            <person name="Antonio M."/>
            <person name="Oren A."/>
            <person name="Chaudhuri R.R."/>
            <person name="La Ragione R."/>
            <person name="Hildebrand F."/>
            <person name="Pallen M.J."/>
        </authorList>
    </citation>
    <scope>NUCLEOTIDE SEQUENCE</scope>
    <source>
        <strain evidence="7">2478</strain>
    </source>
</reference>
<protein>
    <submittedName>
        <fullName evidence="7">DUF4906 domain-containing protein</fullName>
    </submittedName>
</protein>
<dbReference type="Proteomes" id="UP000823771">
    <property type="component" value="Unassembled WGS sequence"/>
</dbReference>
<evidence type="ECO:0000256" key="2">
    <source>
        <dbReference type="ARBA" id="ARBA00006011"/>
    </source>
</evidence>
<reference evidence="7" key="1">
    <citation type="submission" date="2020-10" db="EMBL/GenBank/DDBJ databases">
        <authorList>
            <person name="Gilroy R."/>
        </authorList>
    </citation>
    <scope>NUCLEOTIDE SEQUENCE</scope>
    <source>
        <strain evidence="7">2478</strain>
    </source>
</reference>
<comment type="caution">
    <text evidence="7">The sequence shown here is derived from an EMBL/GenBank/DDBJ whole genome shotgun (WGS) entry which is preliminary data.</text>
</comment>